<feature type="compositionally biased region" description="Basic and acidic residues" evidence="1">
    <location>
        <begin position="88"/>
        <end position="102"/>
    </location>
</feature>
<accession>A0A9P4H0X7</accession>
<keyword evidence="3" id="KW-1185">Reference proteome</keyword>
<proteinExistence type="predicted"/>
<dbReference type="OrthoDB" id="3800526at2759"/>
<evidence type="ECO:0000313" key="3">
    <source>
        <dbReference type="Proteomes" id="UP000799777"/>
    </source>
</evidence>
<organism evidence="2 3">
    <name type="scientific">Setomelanomma holmii</name>
    <dbReference type="NCBI Taxonomy" id="210430"/>
    <lineage>
        <taxon>Eukaryota</taxon>
        <taxon>Fungi</taxon>
        <taxon>Dikarya</taxon>
        <taxon>Ascomycota</taxon>
        <taxon>Pezizomycotina</taxon>
        <taxon>Dothideomycetes</taxon>
        <taxon>Pleosporomycetidae</taxon>
        <taxon>Pleosporales</taxon>
        <taxon>Pleosporineae</taxon>
        <taxon>Phaeosphaeriaceae</taxon>
        <taxon>Setomelanomma</taxon>
    </lineage>
</organism>
<evidence type="ECO:0000313" key="2">
    <source>
        <dbReference type="EMBL" id="KAF2025600.1"/>
    </source>
</evidence>
<protein>
    <submittedName>
        <fullName evidence="2">Uncharacterized protein</fullName>
    </submittedName>
</protein>
<name>A0A9P4H0X7_9PLEO</name>
<comment type="caution">
    <text evidence="2">The sequence shown here is derived from an EMBL/GenBank/DDBJ whole genome shotgun (WGS) entry which is preliminary data.</text>
</comment>
<dbReference type="EMBL" id="ML978261">
    <property type="protein sequence ID" value="KAF2025600.1"/>
    <property type="molecule type" value="Genomic_DNA"/>
</dbReference>
<evidence type="ECO:0000256" key="1">
    <source>
        <dbReference type="SAM" id="MobiDB-lite"/>
    </source>
</evidence>
<gene>
    <name evidence="2" type="ORF">EK21DRAFT_116613</name>
</gene>
<dbReference type="Proteomes" id="UP000799777">
    <property type="component" value="Unassembled WGS sequence"/>
</dbReference>
<reference evidence="2" key="1">
    <citation type="journal article" date="2020" name="Stud. Mycol.">
        <title>101 Dothideomycetes genomes: a test case for predicting lifestyles and emergence of pathogens.</title>
        <authorList>
            <person name="Haridas S."/>
            <person name="Albert R."/>
            <person name="Binder M."/>
            <person name="Bloem J."/>
            <person name="Labutti K."/>
            <person name="Salamov A."/>
            <person name="Andreopoulos B."/>
            <person name="Baker S."/>
            <person name="Barry K."/>
            <person name="Bills G."/>
            <person name="Bluhm B."/>
            <person name="Cannon C."/>
            <person name="Castanera R."/>
            <person name="Culley D."/>
            <person name="Daum C."/>
            <person name="Ezra D."/>
            <person name="Gonzalez J."/>
            <person name="Henrissat B."/>
            <person name="Kuo A."/>
            <person name="Liang C."/>
            <person name="Lipzen A."/>
            <person name="Lutzoni F."/>
            <person name="Magnuson J."/>
            <person name="Mondo S."/>
            <person name="Nolan M."/>
            <person name="Ohm R."/>
            <person name="Pangilinan J."/>
            <person name="Park H.-J."/>
            <person name="Ramirez L."/>
            <person name="Alfaro M."/>
            <person name="Sun H."/>
            <person name="Tritt A."/>
            <person name="Yoshinaga Y."/>
            <person name="Zwiers L.-H."/>
            <person name="Turgeon B."/>
            <person name="Goodwin S."/>
            <person name="Spatafora J."/>
            <person name="Crous P."/>
            <person name="Grigoriev I."/>
        </authorList>
    </citation>
    <scope>NUCLEOTIDE SEQUENCE</scope>
    <source>
        <strain evidence="2">CBS 110217</strain>
    </source>
</reference>
<sequence length="309" mass="34666">MAINSYVGAAGIVNAVSPTHLEIVDDLANSLILSMNEVLNNRANNVDNDLRELMIGSWNNGKMTVSDILLGHEFLAPDPYLQTRLREKEEHRGYDSAKDSHAKATGPTGFLRFANDNIEMHDITKEDTVRSSLFVHRHKFDQGMDIPTIGEALKREGLHIPEIAGVNRALPIDQRNITRARIARSEPEGYWKDGVFWPPKQSTKPDRPAVKVAEAKPAPEIEHLGRVPGAYTIPICRNPAGESISSVWAKEARDYPCMCGPFTWKSGWSIGKDETKGFFNFTGLIYSEDWEEFCHGHNKCKGEDSIDWH</sequence>
<feature type="region of interest" description="Disordered" evidence="1">
    <location>
        <begin position="88"/>
        <end position="108"/>
    </location>
</feature>
<dbReference type="AlphaFoldDB" id="A0A9P4H0X7"/>